<evidence type="ECO:0000313" key="3">
    <source>
        <dbReference type="Proteomes" id="UP000198896"/>
    </source>
</evidence>
<sequence length="127" mass="15230">MKKFIVAVLLLTVAVFSVSVLPCEAKDIWVDRWQNSNADVYVMDETLVWEENLEGKFFRVSTKEVQNGRLKRIVKWKYIKHGQEMWRYETNQMDGSHMTVVSPGDKVFDFCMKRIGWQYRTEDFWCY</sequence>
<evidence type="ECO:0000256" key="1">
    <source>
        <dbReference type="SAM" id="SignalP"/>
    </source>
</evidence>
<organism evidence="2 3">
    <name type="scientific">Succiniclasticum ruminis DSM 9236</name>
    <dbReference type="NCBI Taxonomy" id="1123323"/>
    <lineage>
        <taxon>Bacteria</taxon>
        <taxon>Bacillati</taxon>
        <taxon>Bacillota</taxon>
        <taxon>Negativicutes</taxon>
        <taxon>Acidaminococcales</taxon>
        <taxon>Acidaminococcaceae</taxon>
        <taxon>Succiniclasticum</taxon>
    </lineage>
</organism>
<feature type="signal peptide" evidence="1">
    <location>
        <begin position="1"/>
        <end position="25"/>
    </location>
</feature>
<keyword evidence="1" id="KW-0732">Signal</keyword>
<reference evidence="2 3" key="1">
    <citation type="submission" date="2016-10" db="EMBL/GenBank/DDBJ databases">
        <authorList>
            <person name="de Groot N.N."/>
        </authorList>
    </citation>
    <scope>NUCLEOTIDE SEQUENCE [LARGE SCALE GENOMIC DNA]</scope>
    <source>
        <strain evidence="2 3">DSM 9236</strain>
    </source>
</reference>
<gene>
    <name evidence="2" type="ORF">SAMN05216245_10336</name>
</gene>
<evidence type="ECO:0000313" key="2">
    <source>
        <dbReference type="EMBL" id="SFE23738.1"/>
    </source>
</evidence>
<protein>
    <submittedName>
        <fullName evidence="2">Uncharacterized protein</fullName>
    </submittedName>
</protein>
<keyword evidence="3" id="KW-1185">Reference proteome</keyword>
<accession>A0A1I1YXM0</accession>
<feature type="chain" id="PRO_5011710046" evidence="1">
    <location>
        <begin position="26"/>
        <end position="127"/>
    </location>
</feature>
<dbReference type="EMBL" id="FONL01000003">
    <property type="protein sequence ID" value="SFE23738.1"/>
    <property type="molecule type" value="Genomic_DNA"/>
</dbReference>
<name>A0A1I1YXM0_9FIRM</name>
<dbReference type="RefSeq" id="WP_218149489.1">
    <property type="nucleotide sequence ID" value="NZ_FONL01000003.1"/>
</dbReference>
<dbReference type="AlphaFoldDB" id="A0A1I1YXM0"/>
<proteinExistence type="predicted"/>
<dbReference type="Proteomes" id="UP000198896">
    <property type="component" value="Unassembled WGS sequence"/>
</dbReference>
<dbReference type="STRING" id="1123323.SAMN05216245_10336"/>